<keyword evidence="3" id="KW-1185">Reference proteome</keyword>
<reference evidence="2 3" key="1">
    <citation type="submission" date="2024-08" db="EMBL/GenBank/DDBJ databases">
        <authorList>
            <person name="Cucini C."/>
            <person name="Frati F."/>
        </authorList>
    </citation>
    <scope>NUCLEOTIDE SEQUENCE [LARGE SCALE GENOMIC DNA]</scope>
</reference>
<protein>
    <recommendedName>
        <fullName evidence="4">Vitelline membrane outer layer protein 1</fullName>
    </recommendedName>
</protein>
<keyword evidence="1" id="KW-0732">Signal</keyword>
<comment type="caution">
    <text evidence="2">The sequence shown here is derived from an EMBL/GenBank/DDBJ whole genome shotgun (WGS) entry which is preliminary data.</text>
</comment>
<gene>
    <name evidence="2" type="ORF">ODALV1_LOCUS22815</name>
</gene>
<dbReference type="CDD" id="cd00220">
    <property type="entry name" value="VMO-I"/>
    <property type="match status" value="1"/>
</dbReference>
<dbReference type="Gene3D" id="2.100.10.20">
    <property type="entry name" value="Vitelline membrane outer layer protein I (VOMI)"/>
    <property type="match status" value="1"/>
</dbReference>
<dbReference type="InterPro" id="IPR005515">
    <property type="entry name" value="VOMI"/>
</dbReference>
<dbReference type="Proteomes" id="UP001642540">
    <property type="component" value="Unassembled WGS sequence"/>
</dbReference>
<dbReference type="PANTHER" id="PTHR18841">
    <property type="entry name" value="VITELLINE MEMBRANE OUTER LAYER PROTEIN I-RELATED"/>
    <property type="match status" value="1"/>
</dbReference>
<proteinExistence type="predicted"/>
<accession>A0ABP1RJ90</accession>
<dbReference type="PANTHER" id="PTHR18841:SF0">
    <property type="entry name" value="VITELLINE MEMBRANE OUTER LAYER 1 HOMOLOG A-RELATED"/>
    <property type="match status" value="1"/>
</dbReference>
<dbReference type="Pfam" id="PF03762">
    <property type="entry name" value="VOMI"/>
    <property type="match status" value="1"/>
</dbReference>
<feature type="signal peptide" evidence="1">
    <location>
        <begin position="1"/>
        <end position="19"/>
    </location>
</feature>
<organism evidence="2 3">
    <name type="scientific">Orchesella dallaii</name>
    <dbReference type="NCBI Taxonomy" id="48710"/>
    <lineage>
        <taxon>Eukaryota</taxon>
        <taxon>Metazoa</taxon>
        <taxon>Ecdysozoa</taxon>
        <taxon>Arthropoda</taxon>
        <taxon>Hexapoda</taxon>
        <taxon>Collembola</taxon>
        <taxon>Entomobryomorpha</taxon>
        <taxon>Entomobryoidea</taxon>
        <taxon>Orchesellidae</taxon>
        <taxon>Orchesellinae</taxon>
        <taxon>Orchesella</taxon>
    </lineage>
</organism>
<name>A0ABP1RJ90_9HEXA</name>
<dbReference type="SUPFAM" id="SSF51092">
    <property type="entry name" value="Vitelline membrane outer protein-I (VMO-I)"/>
    <property type="match status" value="1"/>
</dbReference>
<evidence type="ECO:0000313" key="3">
    <source>
        <dbReference type="Proteomes" id="UP001642540"/>
    </source>
</evidence>
<feature type="chain" id="PRO_5045399258" description="Vitelline membrane outer layer protein 1" evidence="1">
    <location>
        <begin position="20"/>
        <end position="211"/>
    </location>
</feature>
<evidence type="ECO:0000256" key="1">
    <source>
        <dbReference type="SAM" id="SignalP"/>
    </source>
</evidence>
<evidence type="ECO:0008006" key="4">
    <source>
        <dbReference type="Google" id="ProtNLM"/>
    </source>
</evidence>
<dbReference type="InterPro" id="IPR036706">
    <property type="entry name" value="VOMI_sf"/>
</dbReference>
<dbReference type="EMBL" id="CAXLJM020000076">
    <property type="protein sequence ID" value="CAL8129054.1"/>
    <property type="molecule type" value="Genomic_DNA"/>
</dbReference>
<evidence type="ECO:0000313" key="2">
    <source>
        <dbReference type="EMBL" id="CAL8129054.1"/>
    </source>
</evidence>
<sequence length="211" mass="23249">MNLRNFVLILFGLAATTNADFNITSPQITNWGSWGRFQRCPFGRYAQAFQLKTEPHRITGDDTALNAIRLFCGDPNLPDTAVISSTVGLFGSWGRVFSCFPGYLSGFQMRVEEPQGTGDDTAANNIRGFCRNTPTYLEGDGLGFGSWGPQLNCTRNQAICGIQTQVEPSRGSEDDTALNNVLMECCDFAQSQFTLNEEVLEPDFDLPLSFS</sequence>